<evidence type="ECO:0000256" key="1">
    <source>
        <dbReference type="ARBA" id="ARBA00022801"/>
    </source>
</evidence>
<dbReference type="PANTHER" id="PTHR14226:SF29">
    <property type="entry name" value="NEUROPATHY TARGET ESTERASE SWS"/>
    <property type="match status" value="1"/>
</dbReference>
<evidence type="ECO:0000256" key="2">
    <source>
        <dbReference type="ARBA" id="ARBA00022963"/>
    </source>
</evidence>
<evidence type="ECO:0000313" key="6">
    <source>
        <dbReference type="EMBL" id="CAD7438439.1"/>
    </source>
</evidence>
<name>A0A7R9HWR5_9NEOP</name>
<dbReference type="GO" id="GO:0005783">
    <property type="term" value="C:endoplasmic reticulum"/>
    <property type="evidence" value="ECO:0007669"/>
    <property type="project" value="TreeGrafter"/>
</dbReference>
<reference evidence="6" key="1">
    <citation type="submission" date="2020-11" db="EMBL/GenBank/DDBJ databases">
        <authorList>
            <person name="Tran Van P."/>
        </authorList>
    </citation>
    <scope>NUCLEOTIDE SEQUENCE</scope>
</reference>
<evidence type="ECO:0000256" key="4">
    <source>
        <dbReference type="PROSITE-ProRule" id="PRU01161"/>
    </source>
</evidence>
<keyword evidence="1" id="KW-0378">Hydrolase</keyword>
<dbReference type="GO" id="GO:0004622">
    <property type="term" value="F:phosphatidylcholine lysophospholipase activity"/>
    <property type="evidence" value="ECO:0007669"/>
    <property type="project" value="TreeGrafter"/>
</dbReference>
<dbReference type="PANTHER" id="PTHR14226">
    <property type="entry name" value="NEUROPATHY TARGET ESTERASE/SWISS CHEESE D.MELANOGASTER"/>
    <property type="match status" value="1"/>
</dbReference>
<dbReference type="InterPro" id="IPR002641">
    <property type="entry name" value="PNPLA_dom"/>
</dbReference>
<dbReference type="EMBL" id="OD564460">
    <property type="protein sequence ID" value="CAD7438439.1"/>
    <property type="molecule type" value="Genomic_DNA"/>
</dbReference>
<dbReference type="GO" id="GO:0016042">
    <property type="term" value="P:lipid catabolic process"/>
    <property type="evidence" value="ECO:0007669"/>
    <property type="project" value="UniProtKB-KW"/>
</dbReference>
<gene>
    <name evidence="6" type="ORF">TBIB3V08_LOCUS1031</name>
</gene>
<keyword evidence="3" id="KW-0443">Lipid metabolism</keyword>
<organism evidence="6">
    <name type="scientific">Timema bartmani</name>
    <dbReference type="NCBI Taxonomy" id="61472"/>
    <lineage>
        <taxon>Eukaryota</taxon>
        <taxon>Metazoa</taxon>
        <taxon>Ecdysozoa</taxon>
        <taxon>Arthropoda</taxon>
        <taxon>Hexapoda</taxon>
        <taxon>Insecta</taxon>
        <taxon>Pterygota</taxon>
        <taxon>Neoptera</taxon>
        <taxon>Polyneoptera</taxon>
        <taxon>Phasmatodea</taxon>
        <taxon>Timematodea</taxon>
        <taxon>Timematoidea</taxon>
        <taxon>Timematidae</taxon>
        <taxon>Timema</taxon>
    </lineage>
</organism>
<evidence type="ECO:0000256" key="3">
    <source>
        <dbReference type="ARBA" id="ARBA00023098"/>
    </source>
</evidence>
<dbReference type="AlphaFoldDB" id="A0A7R9HWR5"/>
<feature type="domain" description="PNPLA" evidence="5">
    <location>
        <begin position="1"/>
        <end position="105"/>
    </location>
</feature>
<dbReference type="PROSITE" id="PS51635">
    <property type="entry name" value="PNPLA"/>
    <property type="match status" value="1"/>
</dbReference>
<dbReference type="InterPro" id="IPR016035">
    <property type="entry name" value="Acyl_Trfase/lysoPLipase"/>
</dbReference>
<dbReference type="SUPFAM" id="SSF52151">
    <property type="entry name" value="FabD/lysophospholipase-like"/>
    <property type="match status" value="1"/>
</dbReference>
<sequence>MVGNKATTIVPIWSVTKRQLMPPVVRSVPQKMTQWWRQMLDLTYPVTSMFSGRDFNTTIQRTFGETHLEDLWLPYFTISTDITDSCMRVHTHGTTLNITANKHHF</sequence>
<proteinExistence type="predicted"/>
<dbReference type="InterPro" id="IPR050301">
    <property type="entry name" value="NTE"/>
</dbReference>
<accession>A0A7R9HWR5</accession>
<comment type="caution">
    <text evidence="4">Lacks conserved residue(s) required for the propagation of feature annotation.</text>
</comment>
<keyword evidence="2" id="KW-0442">Lipid degradation</keyword>
<evidence type="ECO:0000259" key="5">
    <source>
        <dbReference type="PROSITE" id="PS51635"/>
    </source>
</evidence>
<protein>
    <recommendedName>
        <fullName evidence="5">PNPLA domain-containing protein</fullName>
    </recommendedName>
</protein>